<accession>A0A1Q9BVW0</accession>
<protein>
    <submittedName>
        <fullName evidence="2">Uncharacterized protein</fullName>
    </submittedName>
</protein>
<evidence type="ECO:0000313" key="2">
    <source>
        <dbReference type="EMBL" id="OLP74827.1"/>
    </source>
</evidence>
<organism evidence="2 3">
    <name type="scientific">Symbiodinium microadriaticum</name>
    <name type="common">Dinoflagellate</name>
    <name type="synonym">Zooxanthella microadriatica</name>
    <dbReference type="NCBI Taxonomy" id="2951"/>
    <lineage>
        <taxon>Eukaryota</taxon>
        <taxon>Sar</taxon>
        <taxon>Alveolata</taxon>
        <taxon>Dinophyceae</taxon>
        <taxon>Suessiales</taxon>
        <taxon>Symbiodiniaceae</taxon>
        <taxon>Symbiodinium</taxon>
    </lineage>
</organism>
<keyword evidence="3" id="KW-1185">Reference proteome</keyword>
<comment type="caution">
    <text evidence="2">The sequence shown here is derived from an EMBL/GenBank/DDBJ whole genome shotgun (WGS) entry which is preliminary data.</text>
</comment>
<dbReference type="EMBL" id="LSRX01003161">
    <property type="protein sequence ID" value="OLP74827.1"/>
    <property type="molecule type" value="Genomic_DNA"/>
</dbReference>
<feature type="region of interest" description="Disordered" evidence="1">
    <location>
        <begin position="1"/>
        <end position="31"/>
    </location>
</feature>
<evidence type="ECO:0000256" key="1">
    <source>
        <dbReference type="SAM" id="MobiDB-lite"/>
    </source>
</evidence>
<reference evidence="2 3" key="1">
    <citation type="submission" date="2016-02" db="EMBL/GenBank/DDBJ databases">
        <title>Genome analysis of coral dinoflagellate symbionts highlights evolutionary adaptations to a symbiotic lifestyle.</title>
        <authorList>
            <person name="Aranda M."/>
            <person name="Li Y."/>
            <person name="Liew Y.J."/>
            <person name="Baumgarten S."/>
            <person name="Simakov O."/>
            <person name="Wilson M."/>
            <person name="Piel J."/>
            <person name="Ashoor H."/>
            <person name="Bougouffa S."/>
            <person name="Bajic V.B."/>
            <person name="Ryu T."/>
            <person name="Ravasi T."/>
            <person name="Bayer T."/>
            <person name="Micklem G."/>
            <person name="Kim H."/>
            <person name="Bhak J."/>
            <person name="Lajeunesse T.C."/>
            <person name="Voolstra C.R."/>
        </authorList>
    </citation>
    <scope>NUCLEOTIDE SEQUENCE [LARGE SCALE GENOMIC DNA]</scope>
    <source>
        <strain evidence="2 3">CCMP2467</strain>
    </source>
</reference>
<evidence type="ECO:0000313" key="3">
    <source>
        <dbReference type="Proteomes" id="UP000186817"/>
    </source>
</evidence>
<proteinExistence type="predicted"/>
<dbReference type="AlphaFoldDB" id="A0A1Q9BVW0"/>
<feature type="non-terminal residue" evidence="2">
    <location>
        <position position="51"/>
    </location>
</feature>
<dbReference type="Proteomes" id="UP000186817">
    <property type="component" value="Unassembled WGS sequence"/>
</dbReference>
<gene>
    <name evidence="2" type="ORF">AK812_SmicGene45527</name>
</gene>
<sequence length="51" mass="4949">MAGAGGADKGSSWASFPDAAPPPASTDFASFPAFPEAPAAPAVAPFAWVDA</sequence>
<name>A0A1Q9BVW0_SYMMI</name>